<evidence type="ECO:0000256" key="1">
    <source>
        <dbReference type="ARBA" id="ARBA00000822"/>
    </source>
</evidence>
<dbReference type="InterPro" id="IPR001223">
    <property type="entry name" value="Glyco_hydro18_cat"/>
</dbReference>
<dbReference type="GO" id="GO:0008061">
    <property type="term" value="F:chitin binding"/>
    <property type="evidence" value="ECO:0007669"/>
    <property type="project" value="UniProtKB-KW"/>
</dbReference>
<dbReference type="AlphaFoldDB" id="A0AAD6I5N3"/>
<keyword evidence="4" id="KW-0134">Cell wall</keyword>
<dbReference type="GO" id="GO:0000272">
    <property type="term" value="P:polysaccharide catabolic process"/>
    <property type="evidence" value="ECO:0007669"/>
    <property type="project" value="UniProtKB-KW"/>
</dbReference>
<dbReference type="GO" id="GO:0005576">
    <property type="term" value="C:extracellular region"/>
    <property type="evidence" value="ECO:0007669"/>
    <property type="project" value="TreeGrafter"/>
</dbReference>
<dbReference type="SUPFAM" id="SSF51445">
    <property type="entry name" value="(Trans)glycosidases"/>
    <property type="match status" value="1"/>
</dbReference>
<evidence type="ECO:0000256" key="15">
    <source>
        <dbReference type="SAM" id="SignalP"/>
    </source>
</evidence>
<evidence type="ECO:0000256" key="10">
    <source>
        <dbReference type="ARBA" id="ARBA00023326"/>
    </source>
</evidence>
<dbReference type="CDD" id="cd02877">
    <property type="entry name" value="GH18_hevamine_XipI_class_III"/>
    <property type="match status" value="1"/>
</dbReference>
<evidence type="ECO:0000256" key="5">
    <source>
        <dbReference type="ARBA" id="ARBA00022669"/>
    </source>
</evidence>
<dbReference type="InterPro" id="IPR017853">
    <property type="entry name" value="GH"/>
</dbReference>
<feature type="domain" description="GH18" evidence="16">
    <location>
        <begin position="30"/>
        <end position="334"/>
    </location>
</feature>
<keyword evidence="7" id="KW-0146">Chitin degradation</keyword>
<dbReference type="InterPro" id="IPR001579">
    <property type="entry name" value="Glyco_hydro_18_chit_AS"/>
</dbReference>
<dbReference type="GO" id="GO:0006032">
    <property type="term" value="P:chitin catabolic process"/>
    <property type="evidence" value="ECO:0007669"/>
    <property type="project" value="UniProtKB-KW"/>
</dbReference>
<evidence type="ECO:0000256" key="11">
    <source>
        <dbReference type="ARBA" id="ARBA00024658"/>
    </source>
</evidence>
<evidence type="ECO:0000256" key="9">
    <source>
        <dbReference type="ARBA" id="ARBA00023295"/>
    </source>
</evidence>
<dbReference type="InterPro" id="IPR050542">
    <property type="entry name" value="Glycosyl_Hydrlase18_Chitinase"/>
</dbReference>
<feature type="compositionally biased region" description="Basic residues" evidence="14">
    <location>
        <begin position="626"/>
        <end position="635"/>
    </location>
</feature>
<sequence>MRRSQTLLSWSLLLASLGGVQAKLDLKSTKNIVVYWGQNSFRGKGDQAQQPLSYYCDNADIDVIPMAFNMMVNGPGGAPEIDFAVSSEDCQVFEGTQLKNCPKIGKDIATCQQKGKTILLSIGGATYSEGGFKSETDAKDGAKLMWETFGPKQEGSNALRPFGDTALNGFDFDFEANVQHMATFANELRSLIEADKSGQDFFLTAAPQCPYPDQADKDILNGPVYIDAIWVQFYNNYCGVNAYSPQSSANKYNFEEWDNWAHTVSKNKDVKVIVGVPAGTTAASTGYIPASELAKVVEYSKKFDSFGGVMMWDATQAYGNGAFIKDVRKALGGADDTGSSSSSSASTSAPSTSSTDSSNTSSSSTNAPGSSPSSSSSSAASSSSSGPEPTSTESKPPAAVTTTTSEATPTPTAPPETAATPETTAPPADVPTSAEAPPTSTETTPAPSPTSTGDTDDTDGLISSILSTDLLGLLGGLRTANAATHRVTHNLADHLGPKAVGHMGPKQMGPATQRVAHSFVDNLGPKAEGPKQLDAATHRVAHSVADNLGPKAEGPEQLDAATHRATHSFADNLGPKAEGPKQIDAATHRVAHSVADHLGPKAEGNMGPKQIGPKRMELQKMGPNHNLRRALRNRA</sequence>
<keyword evidence="6 13" id="KW-0378">Hydrolase</keyword>
<dbReference type="Pfam" id="PF00704">
    <property type="entry name" value="Glyco_hydro_18"/>
    <property type="match status" value="1"/>
</dbReference>
<feature type="chain" id="PRO_5042002151" description="chitinase" evidence="15">
    <location>
        <begin position="23"/>
        <end position="635"/>
    </location>
</feature>
<evidence type="ECO:0000256" key="2">
    <source>
        <dbReference type="ARBA" id="ARBA00004191"/>
    </source>
</evidence>
<evidence type="ECO:0000256" key="12">
    <source>
        <dbReference type="ARBA" id="ARBA00025727"/>
    </source>
</evidence>
<comment type="similarity">
    <text evidence="12">Belongs to the glycosyl hydrolase 18 family. Chitinase class III subfamily.</text>
</comment>
<reference evidence="17" key="1">
    <citation type="journal article" date="2023" name="IMA Fungus">
        <title>Comparative genomic study of the Penicillium genus elucidates a diverse pangenome and 15 lateral gene transfer events.</title>
        <authorList>
            <person name="Petersen C."/>
            <person name="Sorensen T."/>
            <person name="Nielsen M.R."/>
            <person name="Sondergaard T.E."/>
            <person name="Sorensen J.L."/>
            <person name="Fitzpatrick D.A."/>
            <person name="Frisvad J.C."/>
            <person name="Nielsen K.L."/>
        </authorList>
    </citation>
    <scope>NUCLEOTIDE SEQUENCE</scope>
    <source>
        <strain evidence="17">IBT 15450</strain>
    </source>
</reference>
<keyword evidence="10" id="KW-0624">Polysaccharide degradation</keyword>
<evidence type="ECO:0000256" key="8">
    <source>
        <dbReference type="ARBA" id="ARBA00023277"/>
    </source>
</evidence>
<evidence type="ECO:0000256" key="6">
    <source>
        <dbReference type="ARBA" id="ARBA00022801"/>
    </source>
</evidence>
<evidence type="ECO:0000256" key="4">
    <source>
        <dbReference type="ARBA" id="ARBA00022512"/>
    </source>
</evidence>
<reference evidence="17" key="2">
    <citation type="submission" date="2023-01" db="EMBL/GenBank/DDBJ databases">
        <authorList>
            <person name="Petersen C."/>
        </authorList>
    </citation>
    <scope>NUCLEOTIDE SEQUENCE</scope>
    <source>
        <strain evidence="17">IBT 15450</strain>
    </source>
</reference>
<feature type="region of interest" description="Disordered" evidence="14">
    <location>
        <begin position="598"/>
        <end position="635"/>
    </location>
</feature>
<dbReference type="Gene3D" id="3.20.20.80">
    <property type="entry name" value="Glycosidases"/>
    <property type="match status" value="1"/>
</dbReference>
<accession>A0AAD6I5N3</accession>
<dbReference type="GO" id="GO:0008843">
    <property type="term" value="F:endochitinase activity"/>
    <property type="evidence" value="ECO:0007669"/>
    <property type="project" value="UniProtKB-EC"/>
</dbReference>
<evidence type="ECO:0000256" key="13">
    <source>
        <dbReference type="RuleBase" id="RU000489"/>
    </source>
</evidence>
<keyword evidence="4" id="KW-0964">Secreted</keyword>
<evidence type="ECO:0000313" key="17">
    <source>
        <dbReference type="EMBL" id="KAJ6034370.1"/>
    </source>
</evidence>
<dbReference type="PANTHER" id="PTHR45708:SF49">
    <property type="entry name" value="ENDOCHITINASE"/>
    <property type="match status" value="1"/>
</dbReference>
<keyword evidence="9 13" id="KW-0326">Glycosidase</keyword>
<feature type="region of interest" description="Disordered" evidence="14">
    <location>
        <begin position="332"/>
        <end position="461"/>
    </location>
</feature>
<dbReference type="InterPro" id="IPR045321">
    <property type="entry name" value="Cts1-like"/>
</dbReference>
<dbReference type="EMBL" id="JAQJZL010000010">
    <property type="protein sequence ID" value="KAJ6034370.1"/>
    <property type="molecule type" value="Genomic_DNA"/>
</dbReference>
<dbReference type="PANTHER" id="PTHR45708">
    <property type="entry name" value="ENDOCHITINASE"/>
    <property type="match status" value="1"/>
</dbReference>
<evidence type="ECO:0000259" key="16">
    <source>
        <dbReference type="PROSITE" id="PS51910"/>
    </source>
</evidence>
<keyword evidence="15" id="KW-0732">Signal</keyword>
<keyword evidence="8" id="KW-0119">Carbohydrate metabolism</keyword>
<proteinExistence type="inferred from homology"/>
<protein>
    <recommendedName>
        <fullName evidence="3">chitinase</fullName>
        <ecNumber evidence="3">3.2.1.14</ecNumber>
    </recommendedName>
</protein>
<dbReference type="PROSITE" id="PS01095">
    <property type="entry name" value="GH18_1"/>
    <property type="match status" value="1"/>
</dbReference>
<feature type="compositionally biased region" description="Low complexity" evidence="14">
    <location>
        <begin position="332"/>
        <end position="453"/>
    </location>
</feature>
<comment type="catalytic activity">
    <reaction evidence="1">
        <text>Random endo-hydrolysis of N-acetyl-beta-D-glucosaminide (1-&gt;4)-beta-linkages in chitin and chitodextrins.</text>
        <dbReference type="EC" id="3.2.1.14"/>
    </reaction>
</comment>
<evidence type="ECO:0000256" key="3">
    <source>
        <dbReference type="ARBA" id="ARBA00012729"/>
    </source>
</evidence>
<evidence type="ECO:0000256" key="14">
    <source>
        <dbReference type="SAM" id="MobiDB-lite"/>
    </source>
</evidence>
<organism evidence="17 18">
    <name type="scientific">Penicillium canescens</name>
    <dbReference type="NCBI Taxonomy" id="5083"/>
    <lineage>
        <taxon>Eukaryota</taxon>
        <taxon>Fungi</taxon>
        <taxon>Dikarya</taxon>
        <taxon>Ascomycota</taxon>
        <taxon>Pezizomycotina</taxon>
        <taxon>Eurotiomycetes</taxon>
        <taxon>Eurotiomycetidae</taxon>
        <taxon>Eurotiales</taxon>
        <taxon>Aspergillaceae</taxon>
        <taxon>Penicillium</taxon>
    </lineage>
</organism>
<keyword evidence="5" id="KW-0147">Chitin-binding</keyword>
<gene>
    <name evidence="17" type="ORF">N7460_008545</name>
</gene>
<feature type="signal peptide" evidence="15">
    <location>
        <begin position="1"/>
        <end position="22"/>
    </location>
</feature>
<name>A0AAD6I5N3_PENCN</name>
<evidence type="ECO:0000313" key="18">
    <source>
        <dbReference type="Proteomes" id="UP001219568"/>
    </source>
</evidence>
<evidence type="ECO:0000256" key="7">
    <source>
        <dbReference type="ARBA" id="ARBA00023024"/>
    </source>
</evidence>
<comment type="subcellular location">
    <subcellularLocation>
        <location evidence="2">Secreted</location>
        <location evidence="2">Cell wall</location>
    </subcellularLocation>
</comment>
<dbReference type="EC" id="3.2.1.14" evidence="3"/>
<comment type="function">
    <text evidence="11">GPI-anchored chitinase involved in the degradation of chitin, a component of the cell walls of fungi and exoskeletal elements of some animals (including worms and arthropods). Required to reshape the cell wall at the sites where cell wall remodeling and/or cell wall maturation actively take place such as sites of conidia formation.</text>
</comment>
<dbReference type="FunFam" id="3.20.20.80:FF:000145">
    <property type="entry name" value="Class III chitinase, putative"/>
    <property type="match status" value="1"/>
</dbReference>
<comment type="caution">
    <text evidence="17">The sequence shown here is derived from an EMBL/GenBank/DDBJ whole genome shotgun (WGS) entry which is preliminary data.</text>
</comment>
<dbReference type="PROSITE" id="PS51910">
    <property type="entry name" value="GH18_2"/>
    <property type="match status" value="1"/>
</dbReference>
<keyword evidence="18" id="KW-1185">Reference proteome</keyword>
<dbReference type="Proteomes" id="UP001219568">
    <property type="component" value="Unassembled WGS sequence"/>
</dbReference>